<keyword evidence="3" id="KW-1185">Reference proteome</keyword>
<gene>
    <name evidence="2" type="ORF">RM190_19455</name>
</gene>
<comment type="caution">
    <text evidence="2">The sequence shown here is derived from an EMBL/GenBank/DDBJ whole genome shotgun (WGS) entry which is preliminary data.</text>
</comment>
<dbReference type="InterPro" id="IPR049809">
    <property type="entry name" value="YehF/YfeS-like_WGR"/>
</dbReference>
<dbReference type="Pfam" id="PF05406">
    <property type="entry name" value="WGR"/>
    <property type="match status" value="1"/>
</dbReference>
<dbReference type="SMART" id="SM00773">
    <property type="entry name" value="WGR"/>
    <property type="match status" value="1"/>
</dbReference>
<dbReference type="EMBL" id="JAVRQI010000017">
    <property type="protein sequence ID" value="MDT1064048.1"/>
    <property type="molecule type" value="Genomic_DNA"/>
</dbReference>
<sequence>MKKRHPAEPGTQLEMFPREYLLRRIDPGCNMRRYYRMSIERDLFGGASLIREWGRIGARAQRLIEPHTDEGEAISALLKLVRMKRRRGYVA</sequence>
<name>A0ABU3EIG8_9RHOB</name>
<feature type="domain" description="WGR" evidence="1">
    <location>
        <begin position="12"/>
        <end position="91"/>
    </location>
</feature>
<evidence type="ECO:0000313" key="2">
    <source>
        <dbReference type="EMBL" id="MDT1064048.1"/>
    </source>
</evidence>
<dbReference type="RefSeq" id="WP_311761138.1">
    <property type="nucleotide sequence ID" value="NZ_JAVRQI010000017.1"/>
</dbReference>
<dbReference type="InterPro" id="IPR036930">
    <property type="entry name" value="WGR_dom_sf"/>
</dbReference>
<proteinExistence type="predicted"/>
<protein>
    <submittedName>
        <fullName evidence="2">WGR domain-containing protein</fullName>
    </submittedName>
</protein>
<evidence type="ECO:0000259" key="1">
    <source>
        <dbReference type="PROSITE" id="PS51977"/>
    </source>
</evidence>
<dbReference type="SUPFAM" id="SSF142921">
    <property type="entry name" value="WGR domain-like"/>
    <property type="match status" value="1"/>
</dbReference>
<dbReference type="CDD" id="cd07996">
    <property type="entry name" value="WGR_MMR_like"/>
    <property type="match status" value="1"/>
</dbReference>
<dbReference type="PROSITE" id="PS51977">
    <property type="entry name" value="WGR"/>
    <property type="match status" value="1"/>
</dbReference>
<accession>A0ABU3EIG8</accession>
<reference evidence="3" key="1">
    <citation type="submission" date="2023-07" db="EMBL/GenBank/DDBJ databases">
        <title>Characterization of two Paracoccaceae strains isolated from Phycosphere and proposal of Xinfangfangia lacusdiani sp. nov.</title>
        <authorList>
            <person name="Deng Y."/>
            <person name="Zhang Y.Q."/>
        </authorList>
    </citation>
    <scope>NUCLEOTIDE SEQUENCE [LARGE SCALE GENOMIC DNA]</scope>
    <source>
        <strain evidence="3">CPCC 101403</strain>
    </source>
</reference>
<evidence type="ECO:0000313" key="3">
    <source>
        <dbReference type="Proteomes" id="UP001251085"/>
    </source>
</evidence>
<organism evidence="2 3">
    <name type="scientific">Paracoccus broussonetiae</name>
    <dbReference type="NCBI Taxonomy" id="3075834"/>
    <lineage>
        <taxon>Bacteria</taxon>
        <taxon>Pseudomonadati</taxon>
        <taxon>Pseudomonadota</taxon>
        <taxon>Alphaproteobacteria</taxon>
        <taxon>Rhodobacterales</taxon>
        <taxon>Paracoccaceae</taxon>
        <taxon>Paracoccus</taxon>
    </lineage>
</organism>
<dbReference type="Gene3D" id="2.20.140.10">
    <property type="entry name" value="WGR domain"/>
    <property type="match status" value="1"/>
</dbReference>
<dbReference type="Proteomes" id="UP001251085">
    <property type="component" value="Unassembled WGS sequence"/>
</dbReference>
<dbReference type="InterPro" id="IPR008893">
    <property type="entry name" value="WGR_domain"/>
</dbReference>